<dbReference type="OrthoDB" id="9922237at2"/>
<dbReference type="RefSeq" id="WP_127059946.1">
    <property type="nucleotide sequence ID" value="NZ_RZHF01000004.1"/>
</dbReference>
<keyword evidence="2" id="KW-1185">Reference proteome</keyword>
<accession>A0A433KXQ5</accession>
<proteinExistence type="predicted"/>
<dbReference type="Proteomes" id="UP000287023">
    <property type="component" value="Unassembled WGS sequence"/>
</dbReference>
<dbReference type="EMBL" id="RZHF01000004">
    <property type="protein sequence ID" value="RUR34501.1"/>
    <property type="molecule type" value="Genomic_DNA"/>
</dbReference>
<sequence length="70" mass="7450">MAINTIEQALAAMADELKSARMTALAHQAVAKGGDLQVMLVVRTAKQGAVVSMEARDCVVESFGSFIRLK</sequence>
<comment type="caution">
    <text evidence="1">The sequence shown here is derived from an EMBL/GenBank/DDBJ whole genome shotgun (WGS) entry which is preliminary data.</text>
</comment>
<name>A0A433KXQ5_9GAMM</name>
<gene>
    <name evidence="1" type="ORF">ELY38_02610</name>
</gene>
<protein>
    <submittedName>
        <fullName evidence="1">Uncharacterized protein</fullName>
    </submittedName>
</protein>
<dbReference type="AlphaFoldDB" id="A0A433KXQ5"/>
<evidence type="ECO:0000313" key="1">
    <source>
        <dbReference type="EMBL" id="RUR34501.1"/>
    </source>
</evidence>
<organism evidence="1 2">
    <name type="scientific">Vreelandella nanhaiensis</name>
    <dbReference type="NCBI Taxonomy" id="1258546"/>
    <lineage>
        <taxon>Bacteria</taxon>
        <taxon>Pseudomonadati</taxon>
        <taxon>Pseudomonadota</taxon>
        <taxon>Gammaproteobacteria</taxon>
        <taxon>Oceanospirillales</taxon>
        <taxon>Halomonadaceae</taxon>
        <taxon>Vreelandella</taxon>
    </lineage>
</organism>
<reference evidence="1 2" key="1">
    <citation type="submission" date="2018-12" db="EMBL/GenBank/DDBJ databases">
        <title>three novel Halomonas strain isolated from plants.</title>
        <authorList>
            <person name="Sun C."/>
        </authorList>
    </citation>
    <scope>NUCLEOTIDE SEQUENCE [LARGE SCALE GENOMIC DNA]</scope>
    <source>
        <strain evidence="1 2">JCM 18142</strain>
    </source>
</reference>
<evidence type="ECO:0000313" key="2">
    <source>
        <dbReference type="Proteomes" id="UP000287023"/>
    </source>
</evidence>